<evidence type="ECO:0000313" key="2">
    <source>
        <dbReference type="EMBL" id="OMJ19862.1"/>
    </source>
</evidence>
<name>A0A1R1XYU5_9FUNG</name>
<comment type="caution">
    <text evidence="2">The sequence shown here is derived from an EMBL/GenBank/DDBJ whole genome shotgun (WGS) entry which is preliminary data.</text>
</comment>
<keyword evidence="3" id="KW-1185">Reference proteome</keyword>
<feature type="coiled-coil region" evidence="1">
    <location>
        <begin position="3"/>
        <end position="93"/>
    </location>
</feature>
<sequence>MNVEEMELKLKQIDAHLAAREEALEIKQHQMEEQTTAIQQANNQHSELIEAMNGMRLEIQNVVAELETIRKKNKTLVQEKRTLEKELESVNSQNILASGSLEIEQKKILVMNELMEKQNEFINSSTTNRTFNSSRTGKEIPLPQFEGNPLEFQRWISNVDDYFQK</sequence>
<dbReference type="Proteomes" id="UP000187283">
    <property type="component" value="Unassembled WGS sequence"/>
</dbReference>
<accession>A0A1R1XYU5</accession>
<gene>
    <name evidence="2" type="ORF">AYI70_g4467</name>
</gene>
<proteinExistence type="predicted"/>
<evidence type="ECO:0000313" key="3">
    <source>
        <dbReference type="Proteomes" id="UP000187283"/>
    </source>
</evidence>
<reference evidence="2 3" key="1">
    <citation type="submission" date="2017-01" db="EMBL/GenBank/DDBJ databases">
        <authorList>
            <person name="Mah S.A."/>
            <person name="Swanson W.J."/>
            <person name="Moy G.W."/>
            <person name="Vacquier V.D."/>
        </authorList>
    </citation>
    <scope>NUCLEOTIDE SEQUENCE [LARGE SCALE GENOMIC DNA]</scope>
    <source>
        <strain evidence="2 3">GSMNP</strain>
    </source>
</reference>
<organism evidence="2 3">
    <name type="scientific">Smittium culicis</name>
    <dbReference type="NCBI Taxonomy" id="133412"/>
    <lineage>
        <taxon>Eukaryota</taxon>
        <taxon>Fungi</taxon>
        <taxon>Fungi incertae sedis</taxon>
        <taxon>Zoopagomycota</taxon>
        <taxon>Kickxellomycotina</taxon>
        <taxon>Harpellomycetes</taxon>
        <taxon>Harpellales</taxon>
        <taxon>Legeriomycetaceae</taxon>
        <taxon>Smittium</taxon>
    </lineage>
</organism>
<dbReference type="EMBL" id="LSSN01001378">
    <property type="protein sequence ID" value="OMJ19862.1"/>
    <property type="molecule type" value="Genomic_DNA"/>
</dbReference>
<protein>
    <submittedName>
        <fullName evidence="2">Uncharacterized protein</fullName>
    </submittedName>
</protein>
<dbReference type="AlphaFoldDB" id="A0A1R1XYU5"/>
<keyword evidence="1" id="KW-0175">Coiled coil</keyword>
<evidence type="ECO:0000256" key="1">
    <source>
        <dbReference type="SAM" id="Coils"/>
    </source>
</evidence>